<reference evidence="3 4" key="1">
    <citation type="journal article" date="2023" name="Plants (Basel)">
        <title>Bridging the Gap: Combining Genomics and Transcriptomics Approaches to Understand Stylosanthes scabra, an Orphan Legume from the Brazilian Caatinga.</title>
        <authorList>
            <person name="Ferreira-Neto J.R.C."/>
            <person name="da Silva M.D."/>
            <person name="Binneck E."/>
            <person name="de Melo N.F."/>
            <person name="da Silva R.H."/>
            <person name="de Melo A.L.T.M."/>
            <person name="Pandolfi V."/>
            <person name="Bustamante F.O."/>
            <person name="Brasileiro-Vidal A.C."/>
            <person name="Benko-Iseppon A.M."/>
        </authorList>
    </citation>
    <scope>NUCLEOTIDE SEQUENCE [LARGE SCALE GENOMIC DNA]</scope>
    <source>
        <tissue evidence="3">Leaves</tissue>
    </source>
</reference>
<dbReference type="Pfam" id="PF03004">
    <property type="entry name" value="Transposase_24"/>
    <property type="match status" value="1"/>
</dbReference>
<dbReference type="EMBL" id="JASCZI010151352">
    <property type="protein sequence ID" value="MED6172263.1"/>
    <property type="molecule type" value="Genomic_DNA"/>
</dbReference>
<dbReference type="Proteomes" id="UP001341840">
    <property type="component" value="Unassembled WGS sequence"/>
</dbReference>
<evidence type="ECO:0000256" key="2">
    <source>
        <dbReference type="SAM" id="MobiDB-lite"/>
    </source>
</evidence>
<proteinExistence type="predicted"/>
<evidence type="ECO:0000313" key="3">
    <source>
        <dbReference type="EMBL" id="MED6172263.1"/>
    </source>
</evidence>
<feature type="compositionally biased region" description="Pro residues" evidence="2">
    <location>
        <begin position="47"/>
        <end position="62"/>
    </location>
</feature>
<name>A0ABU6VK16_9FABA</name>
<feature type="region of interest" description="Disordered" evidence="2">
    <location>
        <begin position="193"/>
        <end position="213"/>
    </location>
</feature>
<protein>
    <submittedName>
        <fullName evidence="3">Uncharacterized protein</fullName>
    </submittedName>
</protein>
<keyword evidence="1" id="KW-0175">Coiled coil</keyword>
<dbReference type="InterPro" id="IPR004252">
    <property type="entry name" value="Probable_transposase_24"/>
</dbReference>
<feature type="compositionally biased region" description="Pro residues" evidence="2">
    <location>
        <begin position="387"/>
        <end position="401"/>
    </location>
</feature>
<feature type="compositionally biased region" description="Basic and acidic residues" evidence="2">
    <location>
        <begin position="193"/>
        <end position="208"/>
    </location>
</feature>
<feature type="region of interest" description="Disordered" evidence="2">
    <location>
        <begin position="370"/>
        <end position="417"/>
    </location>
</feature>
<gene>
    <name evidence="3" type="ORF">PIB30_048438</name>
</gene>
<feature type="compositionally biased region" description="Low complexity" evidence="2">
    <location>
        <begin position="370"/>
        <end position="386"/>
    </location>
</feature>
<accession>A0ABU6VK16</accession>
<feature type="region of interest" description="Disordered" evidence="2">
    <location>
        <begin position="1"/>
        <end position="94"/>
    </location>
</feature>
<evidence type="ECO:0000313" key="4">
    <source>
        <dbReference type="Proteomes" id="UP001341840"/>
    </source>
</evidence>
<feature type="compositionally biased region" description="Polar residues" evidence="2">
    <location>
        <begin position="31"/>
        <end position="40"/>
    </location>
</feature>
<sequence>MSGRGIGSSQSSRSRGRGRGRSAASSEPAVTASTSMSTAGVSQVAPSIPPPPASLTQPPPTDSPHVAPSPQLHADSSHASQPDPPTHFSFDPDNNVCTQAISDVIELMLNEPWINYSEVLADVQKRWYEKWAEGFTWPAEEEKEIRKAFDYRAGRRYQQIMRDLRDGESSSRGGCLHTWGSATIPKTRARMTRSLDRPPTDTEVFRETHTRKRDRSIVERRADDLLTEYSANLEQATQQAQEEGDESAATVDPNVVWCQTLFEPCKNRVYGAGGFFASSLRRSGYGGSSASATSSHTGPADAEVVDLREQVQNLTQSLHSQGEVLQQQIDEVRSLKETLAQRDAWADEQIRRLEEMQRQMAAYYDPLRAASSTPAVGGSGGSSTAPPSLPPRPPPPPPPPAQLDHGPADDDDDYEDA</sequence>
<feature type="coiled-coil region" evidence="1">
    <location>
        <begin position="219"/>
        <end position="246"/>
    </location>
</feature>
<organism evidence="3 4">
    <name type="scientific">Stylosanthes scabra</name>
    <dbReference type="NCBI Taxonomy" id="79078"/>
    <lineage>
        <taxon>Eukaryota</taxon>
        <taxon>Viridiplantae</taxon>
        <taxon>Streptophyta</taxon>
        <taxon>Embryophyta</taxon>
        <taxon>Tracheophyta</taxon>
        <taxon>Spermatophyta</taxon>
        <taxon>Magnoliopsida</taxon>
        <taxon>eudicotyledons</taxon>
        <taxon>Gunneridae</taxon>
        <taxon>Pentapetalae</taxon>
        <taxon>rosids</taxon>
        <taxon>fabids</taxon>
        <taxon>Fabales</taxon>
        <taxon>Fabaceae</taxon>
        <taxon>Papilionoideae</taxon>
        <taxon>50 kb inversion clade</taxon>
        <taxon>dalbergioids sensu lato</taxon>
        <taxon>Dalbergieae</taxon>
        <taxon>Pterocarpus clade</taxon>
        <taxon>Stylosanthes</taxon>
    </lineage>
</organism>
<comment type="caution">
    <text evidence="3">The sequence shown here is derived from an EMBL/GenBank/DDBJ whole genome shotgun (WGS) entry which is preliminary data.</text>
</comment>
<keyword evidence="4" id="KW-1185">Reference proteome</keyword>
<evidence type="ECO:0000256" key="1">
    <source>
        <dbReference type="SAM" id="Coils"/>
    </source>
</evidence>